<dbReference type="EMBL" id="FO203527">
    <property type="protein sequence ID" value="CCO60239.1"/>
    <property type="molecule type" value="Genomic_DNA"/>
</dbReference>
<feature type="chain" id="PRO_5004651111" evidence="1">
    <location>
        <begin position="20"/>
        <end position="101"/>
    </location>
</feature>
<protein>
    <submittedName>
        <fullName evidence="2">Uncharacterized protein</fullName>
    </submittedName>
</protein>
<keyword evidence="3" id="KW-1185">Reference proteome</keyword>
<dbReference type="Proteomes" id="UP000016895">
    <property type="component" value="Chromosome 2"/>
</dbReference>
<accession>U4KI85</accession>
<dbReference type="RefSeq" id="WP_022560870.1">
    <property type="nucleotide sequence ID" value="NC_022543.1"/>
</dbReference>
<evidence type="ECO:0000256" key="1">
    <source>
        <dbReference type="SAM" id="SignalP"/>
    </source>
</evidence>
<reference evidence="2 3" key="1">
    <citation type="journal article" date="2013" name="ISME J.">
        <title>Comparative genomics of pathogenic lineages of Vibrio nigripulchritudo identifies virulence-associated traits.</title>
        <authorList>
            <person name="Goudenege D."/>
            <person name="Labreuche Y."/>
            <person name="Krin E."/>
            <person name="Ansquer D."/>
            <person name="Mangenot S."/>
            <person name="Calteau A."/>
            <person name="Medigue C."/>
            <person name="Mazel D."/>
            <person name="Polz M.F."/>
            <person name="Le Roux F."/>
        </authorList>
    </citation>
    <scope>NUCLEOTIDE SEQUENCE [LARGE SCALE GENOMIC DNA]</scope>
    <source>
        <strain evidence="3">SnF1</strain>
    </source>
</reference>
<keyword evidence="1" id="KW-0732">Signal</keyword>
<gene>
    <name evidence="2" type="ORF">VIBNI_B0424</name>
</gene>
<evidence type="ECO:0000313" key="2">
    <source>
        <dbReference type="EMBL" id="CCO60239.1"/>
    </source>
</evidence>
<organism evidence="2 3">
    <name type="scientific">Vibrio nigripulchritudo</name>
    <dbReference type="NCBI Taxonomy" id="28173"/>
    <lineage>
        <taxon>Bacteria</taxon>
        <taxon>Pseudomonadati</taxon>
        <taxon>Pseudomonadota</taxon>
        <taxon>Gammaproteobacteria</taxon>
        <taxon>Vibrionales</taxon>
        <taxon>Vibrionaceae</taxon>
        <taxon>Vibrio</taxon>
    </lineage>
</organism>
<sequence>MKKLLLFLSVLLVSNVSFADSYKECVENTSRVYVGDDGILWLSFKDGGSALIKRDDPDFKNILTVVTAAHMANRSIIVRYVDPAATCSGPVRSDVRGVWLN</sequence>
<evidence type="ECO:0000313" key="3">
    <source>
        <dbReference type="Proteomes" id="UP000016895"/>
    </source>
</evidence>
<name>U4KI85_9VIBR</name>
<feature type="signal peptide" evidence="1">
    <location>
        <begin position="1"/>
        <end position="19"/>
    </location>
</feature>
<dbReference type="KEGG" id="vni:VIBNI_B0424"/>
<proteinExistence type="predicted"/>
<dbReference type="AlphaFoldDB" id="U4KI85"/>